<feature type="domain" description="HTH merR-type" evidence="4">
    <location>
        <begin position="1"/>
        <end position="73"/>
    </location>
</feature>
<accession>A0ABP9W728</accession>
<dbReference type="InterPro" id="IPR000551">
    <property type="entry name" value="MerR-type_HTH_dom"/>
</dbReference>
<comment type="caution">
    <text evidence="5">The sequence shown here is derived from an EMBL/GenBank/DDBJ whole genome shotgun (WGS) entry which is preliminary data.</text>
</comment>
<name>A0ABP9W728_9DEIO</name>
<dbReference type="PANTHER" id="PTHR30204">
    <property type="entry name" value="REDOX-CYCLING DRUG-SENSING TRANSCRIPTIONAL ACTIVATOR SOXR"/>
    <property type="match status" value="1"/>
</dbReference>
<evidence type="ECO:0000256" key="2">
    <source>
        <dbReference type="ARBA" id="ARBA00023125"/>
    </source>
</evidence>
<evidence type="ECO:0000313" key="5">
    <source>
        <dbReference type="EMBL" id="GAA5512343.1"/>
    </source>
</evidence>
<gene>
    <name evidence="5" type="primary">merR1</name>
    <name evidence="5" type="ORF">Dcar01_01057</name>
</gene>
<evidence type="ECO:0000256" key="3">
    <source>
        <dbReference type="ARBA" id="ARBA00023163"/>
    </source>
</evidence>
<protein>
    <submittedName>
        <fullName evidence="5">Mercuric resistance operon regulatory protein</fullName>
    </submittedName>
</protein>
<dbReference type="InterPro" id="IPR009061">
    <property type="entry name" value="DNA-bd_dom_put_sf"/>
</dbReference>
<dbReference type="RefSeq" id="WP_345462046.1">
    <property type="nucleotide sequence ID" value="NZ_BAABRP010000002.1"/>
</dbReference>
<keyword evidence="1" id="KW-0805">Transcription regulation</keyword>
<dbReference type="Gene3D" id="1.10.1660.10">
    <property type="match status" value="1"/>
</dbReference>
<keyword evidence="3" id="KW-0804">Transcription</keyword>
<dbReference type="PANTHER" id="PTHR30204:SF94">
    <property type="entry name" value="HEAVY METAL-DEPENDENT TRANSCRIPTIONAL REGULATOR HI_0293-RELATED"/>
    <property type="match status" value="1"/>
</dbReference>
<dbReference type="Pfam" id="PF13411">
    <property type="entry name" value="MerR_1"/>
    <property type="match status" value="1"/>
</dbReference>
<evidence type="ECO:0000259" key="4">
    <source>
        <dbReference type="PROSITE" id="PS50937"/>
    </source>
</evidence>
<keyword evidence="2" id="KW-0238">DNA-binding</keyword>
<dbReference type="PROSITE" id="PS50937">
    <property type="entry name" value="HTH_MERR_2"/>
    <property type="match status" value="1"/>
</dbReference>
<sequence>MTTPVRIGELAAEFHLNPRTLRYYEDIGLLPPAPRTPGGYRHYDDQDRVRLRFITQAKAVGLTLDEIKGILEIRERGDQPCTHVAQLVDDKLADVERQLRALTAFREELLSLREAARLPGDCSGEVCGLIERHVRP</sequence>
<dbReference type="SUPFAM" id="SSF46955">
    <property type="entry name" value="Putative DNA-binding domain"/>
    <property type="match status" value="1"/>
</dbReference>
<evidence type="ECO:0000313" key="6">
    <source>
        <dbReference type="Proteomes" id="UP001401887"/>
    </source>
</evidence>
<dbReference type="CDD" id="cd04770">
    <property type="entry name" value="HTH_HMRTR"/>
    <property type="match status" value="1"/>
</dbReference>
<organism evidence="5 6">
    <name type="scientific">Deinococcus carri</name>
    <dbReference type="NCBI Taxonomy" id="1211323"/>
    <lineage>
        <taxon>Bacteria</taxon>
        <taxon>Thermotogati</taxon>
        <taxon>Deinococcota</taxon>
        <taxon>Deinococci</taxon>
        <taxon>Deinococcales</taxon>
        <taxon>Deinococcaceae</taxon>
        <taxon>Deinococcus</taxon>
    </lineage>
</organism>
<dbReference type="EMBL" id="BAABRP010000002">
    <property type="protein sequence ID" value="GAA5512343.1"/>
    <property type="molecule type" value="Genomic_DNA"/>
</dbReference>
<proteinExistence type="predicted"/>
<reference evidence="5 6" key="1">
    <citation type="submission" date="2024-02" db="EMBL/GenBank/DDBJ databases">
        <title>Deinococcus carri NBRC 110142.</title>
        <authorList>
            <person name="Ichikawa N."/>
            <person name="Katano-Makiyama Y."/>
            <person name="Hidaka K."/>
        </authorList>
    </citation>
    <scope>NUCLEOTIDE SEQUENCE [LARGE SCALE GENOMIC DNA]</scope>
    <source>
        <strain evidence="5 6">NBRC 110142</strain>
    </source>
</reference>
<keyword evidence="6" id="KW-1185">Reference proteome</keyword>
<dbReference type="PRINTS" id="PR00040">
    <property type="entry name" value="HTHMERR"/>
</dbReference>
<dbReference type="SMART" id="SM00422">
    <property type="entry name" value="HTH_MERR"/>
    <property type="match status" value="1"/>
</dbReference>
<dbReference type="InterPro" id="IPR047057">
    <property type="entry name" value="MerR_fam"/>
</dbReference>
<evidence type="ECO:0000256" key="1">
    <source>
        <dbReference type="ARBA" id="ARBA00023015"/>
    </source>
</evidence>
<dbReference type="Proteomes" id="UP001401887">
    <property type="component" value="Unassembled WGS sequence"/>
</dbReference>